<dbReference type="GO" id="GO:0009117">
    <property type="term" value="P:nucleotide metabolic process"/>
    <property type="evidence" value="ECO:0007669"/>
    <property type="project" value="UniProtKB-KW"/>
</dbReference>
<evidence type="ECO:0000313" key="6">
    <source>
        <dbReference type="Proteomes" id="UP000249577"/>
    </source>
</evidence>
<name>A0A2W5KAR2_ANCNO</name>
<dbReference type="HAMAP" id="MF_00528">
    <property type="entry name" value="Maf"/>
    <property type="match status" value="1"/>
</dbReference>
<keyword evidence="4" id="KW-0963">Cytoplasm</keyword>
<feature type="active site" description="Proton acceptor" evidence="4">
    <location>
        <position position="82"/>
    </location>
</feature>
<comment type="subcellular location">
    <subcellularLocation>
        <location evidence="4">Cytoplasm</location>
    </subcellularLocation>
</comment>
<dbReference type="InterPro" id="IPR003697">
    <property type="entry name" value="Maf-like"/>
</dbReference>
<organism evidence="5 6">
    <name type="scientific">Ancylobacter novellus</name>
    <name type="common">Thiobacillus novellus</name>
    <dbReference type="NCBI Taxonomy" id="921"/>
    <lineage>
        <taxon>Bacteria</taxon>
        <taxon>Pseudomonadati</taxon>
        <taxon>Pseudomonadota</taxon>
        <taxon>Alphaproteobacteria</taxon>
        <taxon>Hyphomicrobiales</taxon>
        <taxon>Xanthobacteraceae</taxon>
        <taxon>Ancylobacter</taxon>
    </lineage>
</organism>
<protein>
    <recommendedName>
        <fullName evidence="4">Nucleoside triphosphate pyrophosphatase</fullName>
        <ecNumber evidence="4">3.6.1.9</ecNumber>
    </recommendedName>
    <alternativeName>
        <fullName evidence="4">Nucleotide pyrophosphatase</fullName>
        <shortName evidence="4">Nucleotide PPase</shortName>
    </alternativeName>
</protein>
<keyword evidence="2 4" id="KW-0378">Hydrolase</keyword>
<evidence type="ECO:0000256" key="1">
    <source>
        <dbReference type="ARBA" id="ARBA00001968"/>
    </source>
</evidence>
<comment type="caution">
    <text evidence="4">Lacks conserved residue(s) required for the propagation of feature annotation.</text>
</comment>
<dbReference type="PANTHER" id="PTHR43213:SF5">
    <property type="entry name" value="BIFUNCTIONAL DTTP_UTP PYROPHOSPHATASE_METHYLTRANSFERASE PROTEIN-RELATED"/>
    <property type="match status" value="1"/>
</dbReference>
<keyword evidence="3 4" id="KW-0546">Nucleotide metabolism</keyword>
<evidence type="ECO:0000313" key="5">
    <source>
        <dbReference type="EMBL" id="PZQ14226.1"/>
    </source>
</evidence>
<comment type="similarity">
    <text evidence="4">Belongs to the Maf family.</text>
</comment>
<dbReference type="InterPro" id="IPR029001">
    <property type="entry name" value="ITPase-like_fam"/>
</dbReference>
<reference evidence="5 6" key="1">
    <citation type="submission" date="2017-08" db="EMBL/GenBank/DDBJ databases">
        <title>Infants hospitalized years apart are colonized by the same room-sourced microbial strains.</title>
        <authorList>
            <person name="Brooks B."/>
            <person name="Olm M.R."/>
            <person name="Firek B.A."/>
            <person name="Baker R."/>
            <person name="Thomas B.C."/>
            <person name="Morowitz M.J."/>
            <person name="Banfield J.F."/>
        </authorList>
    </citation>
    <scope>NUCLEOTIDE SEQUENCE [LARGE SCALE GENOMIC DNA]</scope>
    <source>
        <strain evidence="5">S2_005_003_R2_43</strain>
    </source>
</reference>
<dbReference type="SUPFAM" id="SSF52972">
    <property type="entry name" value="ITPase-like"/>
    <property type="match status" value="1"/>
</dbReference>
<evidence type="ECO:0000256" key="2">
    <source>
        <dbReference type="ARBA" id="ARBA00022801"/>
    </source>
</evidence>
<dbReference type="PANTHER" id="PTHR43213">
    <property type="entry name" value="BIFUNCTIONAL DTTP/UTP PYROPHOSPHATASE/METHYLTRANSFERASE PROTEIN-RELATED"/>
    <property type="match status" value="1"/>
</dbReference>
<dbReference type="Gene3D" id="3.90.950.10">
    <property type="match status" value="1"/>
</dbReference>
<comment type="caution">
    <text evidence="5">The sequence shown here is derived from an EMBL/GenBank/DDBJ whole genome shotgun (WGS) entry which is preliminary data.</text>
</comment>
<dbReference type="Pfam" id="PF02545">
    <property type="entry name" value="Maf"/>
    <property type="match status" value="1"/>
</dbReference>
<sequence>MSALWLEPQPLLLASKSAVRAELLRGALIPVEIRAAEIEERAVEASLTVDGASPSSVAGALAAAKAIDVSTRMPGRLVLGADQTLSLAGERFTKPKDRESGRAQLMRLSGRTHQLASGAALVRDGAVLWTGIEEADMTMRALSDAFVETYLDVAGAGVLSSVGGYQYEGAGVHLFDAVEGEFSTILGLPMLRVASALRAAGALLS</sequence>
<comment type="catalytic activity">
    <reaction evidence="4">
        <text>a 2'-deoxyribonucleoside 5'-triphosphate + H2O = a 2'-deoxyribonucleoside 5'-phosphate + diphosphate + H(+)</text>
        <dbReference type="Rhea" id="RHEA:44644"/>
        <dbReference type="ChEBI" id="CHEBI:15377"/>
        <dbReference type="ChEBI" id="CHEBI:15378"/>
        <dbReference type="ChEBI" id="CHEBI:33019"/>
        <dbReference type="ChEBI" id="CHEBI:61560"/>
        <dbReference type="ChEBI" id="CHEBI:65317"/>
        <dbReference type="EC" id="3.6.1.9"/>
    </reaction>
</comment>
<dbReference type="EC" id="3.6.1.9" evidence="4"/>
<dbReference type="GO" id="GO:0005737">
    <property type="term" value="C:cytoplasm"/>
    <property type="evidence" value="ECO:0007669"/>
    <property type="project" value="UniProtKB-SubCell"/>
</dbReference>
<comment type="cofactor">
    <cofactor evidence="1 4">
        <name>a divalent metal cation</name>
        <dbReference type="ChEBI" id="CHEBI:60240"/>
    </cofactor>
</comment>
<evidence type="ECO:0000256" key="4">
    <source>
        <dbReference type="HAMAP-Rule" id="MF_00528"/>
    </source>
</evidence>
<gene>
    <name evidence="5" type="ORF">DI565_12400</name>
</gene>
<dbReference type="GO" id="GO:0047429">
    <property type="term" value="F:nucleoside triphosphate diphosphatase activity"/>
    <property type="evidence" value="ECO:0007669"/>
    <property type="project" value="UniProtKB-EC"/>
</dbReference>
<dbReference type="PIRSF" id="PIRSF006305">
    <property type="entry name" value="Maf"/>
    <property type="match status" value="1"/>
</dbReference>
<evidence type="ECO:0000256" key="3">
    <source>
        <dbReference type="ARBA" id="ARBA00023080"/>
    </source>
</evidence>
<proteinExistence type="inferred from homology"/>
<comment type="catalytic activity">
    <reaction evidence="4">
        <text>a ribonucleoside 5'-triphosphate + H2O = a ribonucleoside 5'-phosphate + diphosphate + H(+)</text>
        <dbReference type="Rhea" id="RHEA:23996"/>
        <dbReference type="ChEBI" id="CHEBI:15377"/>
        <dbReference type="ChEBI" id="CHEBI:15378"/>
        <dbReference type="ChEBI" id="CHEBI:33019"/>
        <dbReference type="ChEBI" id="CHEBI:58043"/>
        <dbReference type="ChEBI" id="CHEBI:61557"/>
        <dbReference type="EC" id="3.6.1.9"/>
    </reaction>
</comment>
<comment type="function">
    <text evidence="4">Nucleoside triphosphate pyrophosphatase. May have a dual role in cell division arrest and in preventing the incorporation of modified nucleotides into cellular nucleic acids.</text>
</comment>
<dbReference type="Proteomes" id="UP000249577">
    <property type="component" value="Unassembled WGS sequence"/>
</dbReference>
<dbReference type="EMBL" id="QFPN01000006">
    <property type="protein sequence ID" value="PZQ14226.1"/>
    <property type="molecule type" value="Genomic_DNA"/>
</dbReference>
<accession>A0A2W5KAR2</accession>
<dbReference type="AlphaFoldDB" id="A0A2W5KAR2"/>